<keyword evidence="4 10" id="KW-0812">Transmembrane</keyword>
<dbReference type="GO" id="GO:0016887">
    <property type="term" value="F:ATP hydrolysis activity"/>
    <property type="evidence" value="ECO:0007669"/>
    <property type="project" value="InterPro"/>
</dbReference>
<feature type="compositionally biased region" description="Basic residues" evidence="9">
    <location>
        <begin position="452"/>
        <end position="465"/>
    </location>
</feature>
<feature type="transmembrane region" description="Helical" evidence="10">
    <location>
        <begin position="1015"/>
        <end position="1040"/>
    </location>
</feature>
<proteinExistence type="inferred from homology"/>
<feature type="region of interest" description="Disordered" evidence="9">
    <location>
        <begin position="205"/>
        <end position="296"/>
    </location>
</feature>
<accession>A0AAN9AV37</accession>
<dbReference type="SMART" id="SM00382">
    <property type="entry name" value="AAA"/>
    <property type="match status" value="1"/>
</dbReference>
<evidence type="ECO:0000256" key="2">
    <source>
        <dbReference type="ARBA" id="ARBA00005814"/>
    </source>
</evidence>
<protein>
    <recommendedName>
        <fullName evidence="11">ABC transporter domain-containing protein</fullName>
    </recommendedName>
</protein>
<feature type="region of interest" description="Disordered" evidence="9">
    <location>
        <begin position="106"/>
        <end position="134"/>
    </location>
</feature>
<dbReference type="Pfam" id="PF00005">
    <property type="entry name" value="ABC_tran"/>
    <property type="match status" value="1"/>
</dbReference>
<evidence type="ECO:0000313" key="13">
    <source>
        <dbReference type="Proteomes" id="UP001374579"/>
    </source>
</evidence>
<evidence type="ECO:0000256" key="1">
    <source>
        <dbReference type="ARBA" id="ARBA00004141"/>
    </source>
</evidence>
<gene>
    <name evidence="12" type="ORF">V1264_007321</name>
</gene>
<keyword evidence="5" id="KW-0547">Nucleotide-binding</keyword>
<dbReference type="Pfam" id="PF01061">
    <property type="entry name" value="ABC2_membrane"/>
    <property type="match status" value="1"/>
</dbReference>
<feature type="compositionally biased region" description="Basic and acidic residues" evidence="9">
    <location>
        <begin position="363"/>
        <end position="372"/>
    </location>
</feature>
<feature type="region of interest" description="Disordered" evidence="9">
    <location>
        <begin position="411"/>
        <end position="514"/>
    </location>
</feature>
<dbReference type="EMBL" id="JBAMIC010000019">
    <property type="protein sequence ID" value="KAK7093599.1"/>
    <property type="molecule type" value="Genomic_DNA"/>
</dbReference>
<dbReference type="InterPro" id="IPR003593">
    <property type="entry name" value="AAA+_ATPase"/>
</dbReference>
<evidence type="ECO:0000259" key="11">
    <source>
        <dbReference type="PROSITE" id="PS50893"/>
    </source>
</evidence>
<keyword evidence="3" id="KW-0813">Transport</keyword>
<feature type="compositionally biased region" description="Polar residues" evidence="9">
    <location>
        <begin position="334"/>
        <end position="348"/>
    </location>
</feature>
<dbReference type="GO" id="GO:0140359">
    <property type="term" value="F:ABC-type transporter activity"/>
    <property type="evidence" value="ECO:0007669"/>
    <property type="project" value="InterPro"/>
</dbReference>
<feature type="compositionally biased region" description="Basic and acidic residues" evidence="9">
    <location>
        <begin position="491"/>
        <end position="502"/>
    </location>
</feature>
<dbReference type="Pfam" id="PF19055">
    <property type="entry name" value="ABC2_membrane_7"/>
    <property type="match status" value="1"/>
</dbReference>
<dbReference type="GO" id="GO:0005524">
    <property type="term" value="F:ATP binding"/>
    <property type="evidence" value="ECO:0007669"/>
    <property type="project" value="UniProtKB-KW"/>
</dbReference>
<feature type="domain" description="ABC transporter" evidence="11">
    <location>
        <begin position="550"/>
        <end position="805"/>
    </location>
</feature>
<dbReference type="InterPro" id="IPR027417">
    <property type="entry name" value="P-loop_NTPase"/>
</dbReference>
<evidence type="ECO:0000256" key="5">
    <source>
        <dbReference type="ARBA" id="ARBA00022741"/>
    </source>
</evidence>
<dbReference type="PROSITE" id="PS50893">
    <property type="entry name" value="ABC_TRANSPORTER_2"/>
    <property type="match status" value="1"/>
</dbReference>
<sequence>MMEETEDPTLKQTYSETVITGCRRSINVGSPVILSWEEICVFVRAPRCTDIPSVERELLPSPKKRRDMTKELQNVVDQISKHSHFPPDQQEAVFEIFISNGWDDGPVIDEGRERESRREGAGHSEGSDFRAPHNSVYSLESTVQPRKIPGDLLPDPFTNVPYMSKSEGFQSSRNESVREISIFITNKPAEHSDRKDSPARTEFLVEKGTPLSRGPDGSGNSPATDRSRRQDLNNVKRSISREESKDSFARTPPNESSQDLGKVAAKSSNYVDISSPDCSAGNSHASDRSRSQDLNNVKRFISREKAKDSFTRTPPNDSFQDLGKVAAKSSNYVDLNSSDCSAGNSPASDRSRSQDLNNFKRFISREKTKDSFARTPPNDSSQDLGKVSAKSSNYVDLSSSSVAFTIGSGGIHSTLDGKKGHPHEMNKNDNHGRNKNDNHGRNKNDNHGENKHNKHGRNKNGNHGRNKNDHPSNSPKASQSFHELTSAGNEDVNRNHPHDGNEPQRQQVSPPENYYMSPVLTNAILHPTDQTASSSLSGARESPTDVGRGVRTVDRTGRSKHVCQARADQHQRCSMHWKSVLRGVTGIADPGVLLAIMGSSGAGKSTLLDVLAGRKKNGCYLSGKIRLNGKEVKTEMRRMSAYVKQTAVFLAKLTVQETLAFRTIMEMGNLEKARRVQRVREILIDMELIGCADFLIGCPGTNKGITKGEARRLSLGCEMASNPPLIFCDDPTSGLDTREATATVKVLHRLAERQHSVVCVLRQPSSNIFPYFNKVLLLTAGRVAFTGTCSEALSYFGSMGEPCPQYFNPADFFIETLTVSGHPRFVRLKAEMAHQSFQYTVQAKDIRDEIDNLKRSNFIDTVILLPFSAPRRVVPWLLQFHVNFWRCYITLMREATKIRVGSMGVLMLSLMIGGTFYRLDKNGDGVVTDYDQHDVLGVNGALFTICTVSGLFQCYYVLNLLPHWIPILLQDFQIRLYRVDAFYLALSLAELPLHSILPFLFVSVNYWMVGLRDDVGGFFVAVAVVTLSANVSASFGHMLLMYAGGDRSVAEVWAAGTLTWLVLVSGFLVNAASVPHRVSWLRYISWFWHSQELLMVNQWRSIDHIHCPDSTDHNITTEINSTTLFHNTGDLNMSTTISFGTTSSIDTSLYDDTTMNISAALDNDTTEIWCMFSDGSDILQQFGFSSEDRVFHFLILVLLWVGFRLSAFLFLSRLAKKAAQF</sequence>
<feature type="transmembrane region" description="Helical" evidence="10">
    <location>
        <begin position="1052"/>
        <end position="1072"/>
    </location>
</feature>
<keyword evidence="6" id="KW-0067">ATP-binding</keyword>
<name>A0AAN9AV37_9CAEN</name>
<evidence type="ECO:0000256" key="10">
    <source>
        <dbReference type="SAM" id="Phobius"/>
    </source>
</evidence>
<feature type="compositionally biased region" description="Polar residues" evidence="9">
    <location>
        <begin position="471"/>
        <end position="488"/>
    </location>
</feature>
<feature type="transmembrane region" description="Helical" evidence="10">
    <location>
        <begin position="898"/>
        <end position="917"/>
    </location>
</feature>
<dbReference type="InterPro" id="IPR043926">
    <property type="entry name" value="ABCG_dom"/>
</dbReference>
<dbReference type="InterPro" id="IPR013525">
    <property type="entry name" value="ABC2_TM"/>
</dbReference>
<keyword evidence="8 10" id="KW-0472">Membrane</keyword>
<comment type="similarity">
    <text evidence="2">Belongs to the ABC transporter superfamily. ABCG family. Eye pigment precursor importer (TC 3.A.1.204) subfamily.</text>
</comment>
<dbReference type="Proteomes" id="UP001374579">
    <property type="component" value="Unassembled WGS sequence"/>
</dbReference>
<feature type="region of interest" description="Disordered" evidence="9">
    <location>
        <begin position="530"/>
        <end position="559"/>
    </location>
</feature>
<dbReference type="InterPro" id="IPR050352">
    <property type="entry name" value="ABCG_transporters"/>
</dbReference>
<feature type="transmembrane region" description="Helical" evidence="10">
    <location>
        <begin position="982"/>
        <end position="1009"/>
    </location>
</feature>
<comment type="subcellular location">
    <subcellularLocation>
        <location evidence="1">Membrane</location>
        <topology evidence="1">Multi-pass membrane protein</topology>
    </subcellularLocation>
</comment>
<feature type="transmembrane region" description="Helical" evidence="10">
    <location>
        <begin position="937"/>
        <end position="961"/>
    </location>
</feature>
<keyword evidence="7 10" id="KW-1133">Transmembrane helix</keyword>
<evidence type="ECO:0000256" key="3">
    <source>
        <dbReference type="ARBA" id="ARBA00022448"/>
    </source>
</evidence>
<evidence type="ECO:0000256" key="4">
    <source>
        <dbReference type="ARBA" id="ARBA00022692"/>
    </source>
</evidence>
<evidence type="ECO:0000256" key="9">
    <source>
        <dbReference type="SAM" id="MobiDB-lite"/>
    </source>
</evidence>
<dbReference type="SUPFAM" id="SSF52540">
    <property type="entry name" value="P-loop containing nucleoside triphosphate hydrolases"/>
    <property type="match status" value="1"/>
</dbReference>
<evidence type="ECO:0000256" key="8">
    <source>
        <dbReference type="ARBA" id="ARBA00023136"/>
    </source>
</evidence>
<comment type="caution">
    <text evidence="12">The sequence shown here is derived from an EMBL/GenBank/DDBJ whole genome shotgun (WGS) entry which is preliminary data.</text>
</comment>
<organism evidence="12 13">
    <name type="scientific">Littorina saxatilis</name>
    <dbReference type="NCBI Taxonomy" id="31220"/>
    <lineage>
        <taxon>Eukaryota</taxon>
        <taxon>Metazoa</taxon>
        <taxon>Spiralia</taxon>
        <taxon>Lophotrochozoa</taxon>
        <taxon>Mollusca</taxon>
        <taxon>Gastropoda</taxon>
        <taxon>Caenogastropoda</taxon>
        <taxon>Littorinimorpha</taxon>
        <taxon>Littorinoidea</taxon>
        <taxon>Littorinidae</taxon>
        <taxon>Littorina</taxon>
    </lineage>
</organism>
<evidence type="ECO:0000313" key="12">
    <source>
        <dbReference type="EMBL" id="KAK7093599.1"/>
    </source>
</evidence>
<dbReference type="PANTHER" id="PTHR48041:SF139">
    <property type="entry name" value="PROTEIN SCARLET"/>
    <property type="match status" value="1"/>
</dbReference>
<feature type="compositionally biased region" description="Basic and acidic residues" evidence="9">
    <location>
        <begin position="239"/>
        <end position="248"/>
    </location>
</feature>
<reference evidence="12 13" key="1">
    <citation type="submission" date="2024-02" db="EMBL/GenBank/DDBJ databases">
        <title>Chromosome-scale genome assembly of the rough periwinkle Littorina saxatilis.</title>
        <authorList>
            <person name="De Jode A."/>
            <person name="Faria R."/>
            <person name="Formenti G."/>
            <person name="Sims Y."/>
            <person name="Smith T.P."/>
            <person name="Tracey A."/>
            <person name="Wood J.M.D."/>
            <person name="Zagrodzka Z.B."/>
            <person name="Johannesson K."/>
            <person name="Butlin R.K."/>
            <person name="Leder E.H."/>
        </authorList>
    </citation>
    <scope>NUCLEOTIDE SEQUENCE [LARGE SCALE GENOMIC DNA]</scope>
    <source>
        <strain evidence="12">Snail1</strain>
        <tissue evidence="12">Muscle</tissue>
    </source>
</reference>
<dbReference type="AlphaFoldDB" id="A0AAN9AV37"/>
<feature type="compositionally biased region" description="Polar residues" evidence="9">
    <location>
        <begin position="266"/>
        <end position="284"/>
    </location>
</feature>
<evidence type="ECO:0000256" key="6">
    <source>
        <dbReference type="ARBA" id="ARBA00022840"/>
    </source>
</evidence>
<feature type="transmembrane region" description="Helical" evidence="10">
    <location>
        <begin position="1190"/>
        <end position="1211"/>
    </location>
</feature>
<feature type="region of interest" description="Disordered" evidence="9">
    <location>
        <begin position="334"/>
        <end position="388"/>
    </location>
</feature>
<feature type="compositionally biased region" description="Basic and acidic residues" evidence="9">
    <location>
        <begin position="109"/>
        <end position="131"/>
    </location>
</feature>
<dbReference type="PANTHER" id="PTHR48041">
    <property type="entry name" value="ABC TRANSPORTER G FAMILY MEMBER 28"/>
    <property type="match status" value="1"/>
</dbReference>
<dbReference type="Gene3D" id="3.40.50.300">
    <property type="entry name" value="P-loop containing nucleotide triphosphate hydrolases"/>
    <property type="match status" value="1"/>
</dbReference>
<evidence type="ECO:0000256" key="7">
    <source>
        <dbReference type="ARBA" id="ARBA00022989"/>
    </source>
</evidence>
<dbReference type="GO" id="GO:0005886">
    <property type="term" value="C:plasma membrane"/>
    <property type="evidence" value="ECO:0007669"/>
    <property type="project" value="TreeGrafter"/>
</dbReference>
<keyword evidence="13" id="KW-1185">Reference proteome</keyword>
<feature type="compositionally biased region" description="Basic and acidic residues" evidence="9">
    <location>
        <begin position="415"/>
        <end position="451"/>
    </location>
</feature>
<dbReference type="InterPro" id="IPR003439">
    <property type="entry name" value="ABC_transporter-like_ATP-bd"/>
</dbReference>